<dbReference type="RefSeq" id="WP_264773433.1">
    <property type="nucleotide sequence ID" value="NZ_JAPDOG010000033.1"/>
</dbReference>
<comment type="caution">
    <text evidence="2">The sequence shown here is derived from an EMBL/GenBank/DDBJ whole genome shotgun (WGS) entry which is preliminary data.</text>
</comment>
<feature type="region of interest" description="Disordered" evidence="1">
    <location>
        <begin position="1"/>
        <end position="50"/>
    </location>
</feature>
<evidence type="ECO:0008006" key="4">
    <source>
        <dbReference type="Google" id="ProtNLM"/>
    </source>
</evidence>
<dbReference type="EMBL" id="JAPDOG010000033">
    <property type="protein sequence ID" value="MCW3784145.1"/>
    <property type="molecule type" value="Genomic_DNA"/>
</dbReference>
<evidence type="ECO:0000313" key="2">
    <source>
        <dbReference type="EMBL" id="MCW3784145.1"/>
    </source>
</evidence>
<name>A0ABT3J8Y3_9RHOB</name>
<feature type="compositionally biased region" description="Basic and acidic residues" evidence="1">
    <location>
        <begin position="15"/>
        <end position="50"/>
    </location>
</feature>
<sequence length="50" mass="5487">MAGYVSPPAPHPLGQHREEIEELRKQKGLDEKGFPVRRKSGESSDDGGRG</sequence>
<keyword evidence="3" id="KW-1185">Reference proteome</keyword>
<organism evidence="2 3">
    <name type="scientific">Defluviimonas salinarum</name>
    <dbReference type="NCBI Taxonomy" id="2992147"/>
    <lineage>
        <taxon>Bacteria</taxon>
        <taxon>Pseudomonadati</taxon>
        <taxon>Pseudomonadota</taxon>
        <taxon>Alphaproteobacteria</taxon>
        <taxon>Rhodobacterales</taxon>
        <taxon>Paracoccaceae</taxon>
        <taxon>Albidovulum</taxon>
    </lineage>
</organism>
<evidence type="ECO:0000256" key="1">
    <source>
        <dbReference type="SAM" id="MobiDB-lite"/>
    </source>
</evidence>
<evidence type="ECO:0000313" key="3">
    <source>
        <dbReference type="Proteomes" id="UP001207582"/>
    </source>
</evidence>
<reference evidence="2 3" key="1">
    <citation type="submission" date="2022-10" db="EMBL/GenBank/DDBJ databases">
        <title>Defluviimonas sp. CAU 1641 isolated from mud.</title>
        <authorList>
            <person name="Kim W."/>
        </authorList>
    </citation>
    <scope>NUCLEOTIDE SEQUENCE [LARGE SCALE GENOMIC DNA]</scope>
    <source>
        <strain evidence="2 3">CAU 1641</strain>
    </source>
</reference>
<dbReference type="Proteomes" id="UP001207582">
    <property type="component" value="Unassembled WGS sequence"/>
</dbReference>
<gene>
    <name evidence="2" type="ORF">OM960_21670</name>
</gene>
<accession>A0ABT3J8Y3</accession>
<proteinExistence type="predicted"/>
<protein>
    <recommendedName>
        <fullName evidence="4">Transposase</fullName>
    </recommendedName>
</protein>